<keyword evidence="1" id="KW-0812">Transmembrane</keyword>
<dbReference type="GO" id="GO:0016020">
    <property type="term" value="C:membrane"/>
    <property type="evidence" value="ECO:0007669"/>
    <property type="project" value="TreeGrafter"/>
</dbReference>
<dbReference type="GO" id="GO:0016717">
    <property type="term" value="F:oxidoreductase activity, acting on paired donors, with oxidation of a pair of donors resulting in the reduction of molecular oxygen to two molecules of water"/>
    <property type="evidence" value="ECO:0007669"/>
    <property type="project" value="TreeGrafter"/>
</dbReference>
<reference evidence="3 4" key="1">
    <citation type="submission" date="2016-10" db="EMBL/GenBank/DDBJ databases">
        <authorList>
            <person name="de Groot N.N."/>
        </authorList>
    </citation>
    <scope>NUCLEOTIDE SEQUENCE [LARGE SCALE GENOMIC DNA]</scope>
    <source>
        <strain evidence="3 4">DSM 23553</strain>
    </source>
</reference>
<dbReference type="EMBL" id="FNUG01000002">
    <property type="protein sequence ID" value="SEE81433.1"/>
    <property type="molecule type" value="Genomic_DNA"/>
</dbReference>
<dbReference type="InterPro" id="IPR005804">
    <property type="entry name" value="FA_desaturase_dom"/>
</dbReference>
<feature type="transmembrane region" description="Helical" evidence="1">
    <location>
        <begin position="209"/>
        <end position="227"/>
    </location>
</feature>
<feature type="transmembrane region" description="Helical" evidence="1">
    <location>
        <begin position="71"/>
        <end position="89"/>
    </location>
</feature>
<dbReference type="Proteomes" id="UP000199448">
    <property type="component" value="Unassembled WGS sequence"/>
</dbReference>
<accession>A0A1H5LWG6</accession>
<feature type="domain" description="Fatty acid desaturase" evidence="2">
    <location>
        <begin position="71"/>
        <end position="343"/>
    </location>
</feature>
<dbReference type="InterPro" id="IPR012171">
    <property type="entry name" value="Fatty_acid_desaturase"/>
</dbReference>
<dbReference type="AlphaFoldDB" id="A0A1H5LWG6"/>
<dbReference type="PANTHER" id="PTHR19353">
    <property type="entry name" value="FATTY ACID DESATURASE 2"/>
    <property type="match status" value="1"/>
</dbReference>
<evidence type="ECO:0000256" key="1">
    <source>
        <dbReference type="SAM" id="Phobius"/>
    </source>
</evidence>
<keyword evidence="4" id="KW-1185">Reference proteome</keyword>
<name>A0A1H5LWG6_9FLAO</name>
<dbReference type="PANTHER" id="PTHR19353:SF19">
    <property type="entry name" value="DELTA(5) FATTY ACID DESATURASE C-RELATED"/>
    <property type="match status" value="1"/>
</dbReference>
<protein>
    <submittedName>
        <fullName evidence="3">Linoleoyl-CoA desaturase</fullName>
    </submittedName>
</protein>
<dbReference type="RefSeq" id="WP_093112765.1">
    <property type="nucleotide sequence ID" value="NZ_FNGG01000002.1"/>
</dbReference>
<dbReference type="Pfam" id="PF00487">
    <property type="entry name" value="FA_desaturase"/>
    <property type="match status" value="1"/>
</dbReference>
<organism evidence="3 4">
    <name type="scientific">Salinimicrobium catena</name>
    <dbReference type="NCBI Taxonomy" id="390640"/>
    <lineage>
        <taxon>Bacteria</taxon>
        <taxon>Pseudomonadati</taxon>
        <taxon>Bacteroidota</taxon>
        <taxon>Flavobacteriia</taxon>
        <taxon>Flavobacteriales</taxon>
        <taxon>Flavobacteriaceae</taxon>
        <taxon>Salinimicrobium</taxon>
    </lineage>
</organism>
<evidence type="ECO:0000313" key="4">
    <source>
        <dbReference type="Proteomes" id="UP000199448"/>
    </source>
</evidence>
<evidence type="ECO:0000313" key="3">
    <source>
        <dbReference type="EMBL" id="SEE81433.1"/>
    </source>
</evidence>
<dbReference type="OrthoDB" id="104711at2"/>
<dbReference type="GO" id="GO:0008610">
    <property type="term" value="P:lipid biosynthetic process"/>
    <property type="evidence" value="ECO:0007669"/>
    <property type="project" value="UniProtKB-ARBA"/>
</dbReference>
<proteinExistence type="predicted"/>
<evidence type="ECO:0000259" key="2">
    <source>
        <dbReference type="Pfam" id="PF00487"/>
    </source>
</evidence>
<feature type="transmembrane region" description="Helical" evidence="1">
    <location>
        <begin position="233"/>
        <end position="258"/>
    </location>
</feature>
<dbReference type="STRING" id="390640.SAMN04488034_102454"/>
<sequence length="371" mass="44478">MGETLPQREFHRPKFKLPVEPEFLELRKEVEEVVKKFSSSRRKIIWFKILLFPSLYFATYALLLLKGQDPLIFFISYIFLGFFLLLNFLNLVHDAVHGVTFKNHGKLNQGFLYFFDLLGANSYIWKVRHLRLHHAFPNIMGWDSDLEQSPLVRIFPQTPVKKIQRYQHIYLPFLYPLYLFNWLMVRDFRDFFGKERTVHKVTMIPKKEYYKLFFFKILFFTYILVIPKVVLEFSWGMIIVGFMLFMFTASITSLIVLLSPHASIESDFPELDESGNIPHTWFMHQLVCTNDVSSDNLFTRFFMANFNYHIAHHLFPYIHHVYYPEVSHIIEDFSARHSLPYRKESLKRSLLNHFALLKQNSRQENIFEETM</sequence>
<feature type="transmembrane region" description="Helical" evidence="1">
    <location>
        <begin position="45"/>
        <end position="65"/>
    </location>
</feature>
<keyword evidence="1" id="KW-0472">Membrane</keyword>
<keyword evidence="1" id="KW-1133">Transmembrane helix</keyword>
<gene>
    <name evidence="3" type="ORF">SAMN04488034_102454</name>
</gene>